<dbReference type="FunFam" id="3.90.420.10:FF:000002">
    <property type="entry name" value="sulfite oxidase, mitochondrial"/>
    <property type="match status" value="1"/>
</dbReference>
<dbReference type="PANTHER" id="PTHR19372:SF7">
    <property type="entry name" value="SULFITE OXIDASE, MITOCHONDRIAL"/>
    <property type="match status" value="1"/>
</dbReference>
<dbReference type="Pfam" id="PF00174">
    <property type="entry name" value="Oxidored_molyb"/>
    <property type="match status" value="1"/>
</dbReference>
<dbReference type="EMBL" id="NHRY01000217">
    <property type="protein sequence ID" value="PPQ30089.1"/>
    <property type="molecule type" value="Genomic_DNA"/>
</dbReference>
<evidence type="ECO:0000256" key="4">
    <source>
        <dbReference type="ARBA" id="ARBA00022723"/>
    </source>
</evidence>
<evidence type="ECO:0000256" key="1">
    <source>
        <dbReference type="ARBA" id="ARBA00001924"/>
    </source>
</evidence>
<protein>
    <submittedName>
        <fullName evidence="9">Molybdopterin oxidoreductase</fullName>
    </submittedName>
</protein>
<evidence type="ECO:0000256" key="2">
    <source>
        <dbReference type="ARBA" id="ARBA00022505"/>
    </source>
</evidence>
<reference evidence="9 10" key="1">
    <citation type="journal article" date="2018" name="Arch. Microbiol.">
        <title>New insights into the metabolic potential of the phototrophic purple bacterium Rhodopila globiformis DSM 161(T) from its draft genome sequence and evidence for a vanadium-dependent nitrogenase.</title>
        <authorList>
            <person name="Imhoff J.F."/>
            <person name="Rahn T."/>
            <person name="Kunzel S."/>
            <person name="Neulinger S.C."/>
        </authorList>
    </citation>
    <scope>NUCLEOTIDE SEQUENCE [LARGE SCALE GENOMIC DNA]</scope>
    <source>
        <strain evidence="9 10">DSM 161</strain>
    </source>
</reference>
<evidence type="ECO:0000259" key="7">
    <source>
        <dbReference type="Pfam" id="PF00174"/>
    </source>
</evidence>
<evidence type="ECO:0000256" key="6">
    <source>
        <dbReference type="ARBA" id="ARBA00023004"/>
    </source>
</evidence>
<dbReference type="OrthoDB" id="9778777at2"/>
<proteinExistence type="predicted"/>
<organism evidence="9 10">
    <name type="scientific">Rhodopila globiformis</name>
    <name type="common">Rhodopseudomonas globiformis</name>
    <dbReference type="NCBI Taxonomy" id="1071"/>
    <lineage>
        <taxon>Bacteria</taxon>
        <taxon>Pseudomonadati</taxon>
        <taxon>Pseudomonadota</taxon>
        <taxon>Alphaproteobacteria</taxon>
        <taxon>Acetobacterales</taxon>
        <taxon>Acetobacteraceae</taxon>
        <taxon>Rhodopila</taxon>
    </lineage>
</organism>
<dbReference type="Pfam" id="PF03404">
    <property type="entry name" value="Mo-co_dimer"/>
    <property type="match status" value="1"/>
</dbReference>
<keyword evidence="2" id="KW-0500">Molybdenum</keyword>
<accession>A0A2S6N655</accession>
<evidence type="ECO:0000313" key="9">
    <source>
        <dbReference type="EMBL" id="PPQ30089.1"/>
    </source>
</evidence>
<dbReference type="PROSITE" id="PS00559">
    <property type="entry name" value="MOLYBDOPTERIN_EUK"/>
    <property type="match status" value="1"/>
</dbReference>
<dbReference type="SUPFAM" id="SSF56524">
    <property type="entry name" value="Oxidoreductase molybdopterin-binding domain"/>
    <property type="match status" value="1"/>
</dbReference>
<comment type="caution">
    <text evidence="9">The sequence shown here is derived from an EMBL/GenBank/DDBJ whole genome shotgun (WGS) entry which is preliminary data.</text>
</comment>
<dbReference type="GO" id="GO:0020037">
    <property type="term" value="F:heme binding"/>
    <property type="evidence" value="ECO:0007669"/>
    <property type="project" value="TreeGrafter"/>
</dbReference>
<sequence>MIVHSPAPLNAEPPLDRLRASFVTGQPDFYVRTHGEIPTLDAASHRLRVGGRVAQPLELSMQDLRTRFPRRSEMAVMQCAGNRRAELNQVRAVDGDPWAGGAIGNARWTGVALADVLRAAGAPDDPSLHVAFSCCDDVELPGEGRFRFGVSIPMAKAMAPEVLLAFAMNGADLAPEHGHPLRVVVPGYAGARSAKWLAAISVQEAPSDSPIQQHDYKLLPPDITSDSIDWSRGVTINDMPLNAAICDPAAEARVQAGPVALKGYAVAAGRGIARVDVSADGGRNWRQAELEHDPAAPWSWTFWQATLDLAAGEHELVVRAWDSAGQTQPARPDDVWNRKGYLSAAWHRVRVRAD</sequence>
<dbReference type="SUPFAM" id="SSF81296">
    <property type="entry name" value="E set domains"/>
    <property type="match status" value="1"/>
</dbReference>
<feature type="domain" description="Oxidoreductase molybdopterin-binding" evidence="7">
    <location>
        <begin position="34"/>
        <end position="209"/>
    </location>
</feature>
<evidence type="ECO:0000256" key="3">
    <source>
        <dbReference type="ARBA" id="ARBA00022617"/>
    </source>
</evidence>
<dbReference type="PRINTS" id="PR00407">
    <property type="entry name" value="EUMOPTERIN"/>
</dbReference>
<keyword evidence="10" id="KW-1185">Reference proteome</keyword>
<dbReference type="GO" id="GO:0043546">
    <property type="term" value="F:molybdopterin cofactor binding"/>
    <property type="evidence" value="ECO:0007669"/>
    <property type="project" value="InterPro"/>
</dbReference>
<gene>
    <name evidence="9" type="ORF">CCS01_20110</name>
</gene>
<dbReference type="InterPro" id="IPR000572">
    <property type="entry name" value="OxRdtase_Mopterin-bd_dom"/>
</dbReference>
<evidence type="ECO:0000259" key="8">
    <source>
        <dbReference type="Pfam" id="PF03404"/>
    </source>
</evidence>
<comment type="cofactor">
    <cofactor evidence="1">
        <name>Mo-molybdopterin</name>
        <dbReference type="ChEBI" id="CHEBI:71302"/>
    </cofactor>
</comment>
<dbReference type="Gene3D" id="3.90.420.10">
    <property type="entry name" value="Oxidoreductase, molybdopterin-binding domain"/>
    <property type="match status" value="1"/>
</dbReference>
<dbReference type="GO" id="GO:0008482">
    <property type="term" value="F:sulfite oxidase activity"/>
    <property type="evidence" value="ECO:0007669"/>
    <property type="project" value="TreeGrafter"/>
</dbReference>
<feature type="domain" description="Moybdenum cofactor oxidoreductase dimerisation" evidence="8">
    <location>
        <begin position="235"/>
        <end position="352"/>
    </location>
</feature>
<dbReference type="PANTHER" id="PTHR19372">
    <property type="entry name" value="SULFITE REDUCTASE"/>
    <property type="match status" value="1"/>
</dbReference>
<name>A0A2S6N655_RHOGL</name>
<dbReference type="InterPro" id="IPR022407">
    <property type="entry name" value="OxRdtase_Mopterin_BS"/>
</dbReference>
<dbReference type="GO" id="GO:0006790">
    <property type="term" value="P:sulfur compound metabolic process"/>
    <property type="evidence" value="ECO:0007669"/>
    <property type="project" value="TreeGrafter"/>
</dbReference>
<dbReference type="InterPro" id="IPR014756">
    <property type="entry name" value="Ig_E-set"/>
</dbReference>
<keyword evidence="4" id="KW-0479">Metal-binding</keyword>
<dbReference type="InterPro" id="IPR036374">
    <property type="entry name" value="OxRdtase_Mopterin-bd_sf"/>
</dbReference>
<keyword evidence="5" id="KW-0560">Oxidoreductase</keyword>
<evidence type="ECO:0000256" key="5">
    <source>
        <dbReference type="ARBA" id="ARBA00023002"/>
    </source>
</evidence>
<dbReference type="InterPro" id="IPR008335">
    <property type="entry name" value="Mopterin_OxRdtase_euk"/>
</dbReference>
<keyword evidence="3" id="KW-0349">Heme</keyword>
<evidence type="ECO:0000313" key="10">
    <source>
        <dbReference type="Proteomes" id="UP000239724"/>
    </source>
</evidence>
<dbReference type="Gene3D" id="2.60.40.650">
    <property type="match status" value="1"/>
</dbReference>
<dbReference type="InterPro" id="IPR005066">
    <property type="entry name" value="MoCF_OxRdtse_dimer"/>
</dbReference>
<keyword evidence="6" id="KW-0408">Iron</keyword>
<dbReference type="AlphaFoldDB" id="A0A2S6N655"/>
<dbReference type="GO" id="GO:0030151">
    <property type="term" value="F:molybdenum ion binding"/>
    <property type="evidence" value="ECO:0007669"/>
    <property type="project" value="InterPro"/>
</dbReference>
<dbReference type="Proteomes" id="UP000239724">
    <property type="component" value="Unassembled WGS sequence"/>
</dbReference>